<dbReference type="GO" id="GO:0009007">
    <property type="term" value="F:site-specific DNA-methyltransferase (adenine-specific) activity"/>
    <property type="evidence" value="ECO:0007669"/>
    <property type="project" value="UniProtKB-EC"/>
</dbReference>
<sequence length="345" mass="39349">MSKEFKFDVVIGNPPYQEEVEGTSDKQIFPYFMDQAYKIGKKVELITPAKFLSNAGKTPKKWNEKMLKDPHLKVLFFEQDSSKVFSNTDIKGGVCVTYRDVDSSFGAIGTFTPYAELNSILKKVKTSNFKSFSELIYAPESYKLTQKLHDDFPDIGSRLSKGHKFDITTNIFDKLGDIFQNVKPSGSSEQYVGLYGRQNNRRTLKWIKSKYVKGPDNLENYKILVPKSNGSGALGEVLTTPLIGEPLIGGTQTFITIGNFQDINCTKAAMKYIKSKFARAMLGTLKVTQDNKKRTWVNVPLQDFTQHSDIDWSKSIHEIDQQLYKKYRLNQEEISFIETKVKEMD</sequence>
<accession>A0A0R2FI34</accession>
<dbReference type="Pfam" id="PF07669">
    <property type="entry name" value="Eco57I"/>
    <property type="match status" value="1"/>
</dbReference>
<protein>
    <submittedName>
        <fullName evidence="2">Superfamily II DNA RNA helicase</fullName>
    </submittedName>
</protein>
<dbReference type="Proteomes" id="UP000051751">
    <property type="component" value="Unassembled WGS sequence"/>
</dbReference>
<reference evidence="4 5" key="1">
    <citation type="journal article" date="2015" name="Genome Announc.">
        <title>Expanding the biotechnology potential of lactobacilli through comparative genomics of 213 strains and associated genera.</title>
        <authorList>
            <person name="Sun Z."/>
            <person name="Harris H.M."/>
            <person name="McCann A."/>
            <person name="Guo C."/>
            <person name="Argimon S."/>
            <person name="Zhang W."/>
            <person name="Yang X."/>
            <person name="Jeffery I.B."/>
            <person name="Cooney J.C."/>
            <person name="Kagawa T.F."/>
            <person name="Liu W."/>
            <person name="Song Y."/>
            <person name="Salvetti E."/>
            <person name="Wrobel A."/>
            <person name="Rasinkangas P."/>
            <person name="Parkhill J."/>
            <person name="Rea M.C."/>
            <person name="O'Sullivan O."/>
            <person name="Ritari J."/>
            <person name="Douillard F.P."/>
            <person name="Paul Ross R."/>
            <person name="Yang R."/>
            <person name="Briner A.E."/>
            <person name="Felis G.E."/>
            <person name="de Vos W.M."/>
            <person name="Barrangou R."/>
            <person name="Klaenhammer T.R."/>
            <person name="Caufield P.W."/>
            <person name="Cui Y."/>
            <person name="Zhang H."/>
            <person name="O'Toole P.W."/>
        </authorList>
    </citation>
    <scope>NUCLEOTIDE SEQUENCE [LARGE SCALE GENOMIC DNA]</scope>
    <source>
        <strain evidence="2 5">ATCC BAA-66</strain>
        <strain evidence="3 4">DSM 13344</strain>
    </source>
</reference>
<dbReference type="InterPro" id="IPR029063">
    <property type="entry name" value="SAM-dependent_MTases_sf"/>
</dbReference>
<keyword evidence="2" id="KW-0547">Nucleotide-binding</keyword>
<dbReference type="AlphaFoldDB" id="A0A0R2FI34"/>
<dbReference type="RefSeq" id="WP_057769272.1">
    <property type="nucleotide sequence ID" value="NZ_JQAT01000003.1"/>
</dbReference>
<dbReference type="STRING" id="81857.IV38_GL001303"/>
<dbReference type="SUPFAM" id="SSF53335">
    <property type="entry name" value="S-adenosyl-L-methionine-dependent methyltransferases"/>
    <property type="match status" value="1"/>
</dbReference>
<dbReference type="Gene3D" id="3.40.50.150">
    <property type="entry name" value="Vaccinia Virus protein VP39"/>
    <property type="match status" value="1"/>
</dbReference>
<keyword evidence="4" id="KW-1185">Reference proteome</keyword>
<dbReference type="GO" id="GO:0004386">
    <property type="term" value="F:helicase activity"/>
    <property type="evidence" value="ECO:0007669"/>
    <property type="project" value="UniProtKB-KW"/>
</dbReference>
<dbReference type="GO" id="GO:0032259">
    <property type="term" value="P:methylation"/>
    <property type="evidence" value="ECO:0007669"/>
    <property type="project" value="InterPro"/>
</dbReference>
<keyword evidence="2" id="KW-0347">Helicase</keyword>
<proteinExistence type="predicted"/>
<evidence type="ECO:0000313" key="4">
    <source>
        <dbReference type="Proteomes" id="UP000051645"/>
    </source>
</evidence>
<evidence type="ECO:0000259" key="1">
    <source>
        <dbReference type="Pfam" id="PF07669"/>
    </source>
</evidence>
<keyword evidence="2" id="KW-0378">Hydrolase</keyword>
<comment type="caution">
    <text evidence="2">The sequence shown here is derived from an EMBL/GenBank/DDBJ whole genome shotgun (WGS) entry which is preliminary data.</text>
</comment>
<organism evidence="2 5">
    <name type="scientific">Lactobacillus selangorensis</name>
    <dbReference type="NCBI Taxonomy" id="81857"/>
    <lineage>
        <taxon>Bacteria</taxon>
        <taxon>Bacillati</taxon>
        <taxon>Bacillota</taxon>
        <taxon>Bacilli</taxon>
        <taxon>Lactobacillales</taxon>
        <taxon>Lactobacillaceae</taxon>
        <taxon>Lactobacillus</taxon>
    </lineage>
</organism>
<feature type="domain" description="Type II methyltransferase M.TaqI-like" evidence="1">
    <location>
        <begin position="4"/>
        <end position="85"/>
    </location>
</feature>
<dbReference type="InterPro" id="IPR011639">
    <property type="entry name" value="MethylTrfase_TaqI-like_dom"/>
</dbReference>
<evidence type="ECO:0000313" key="2">
    <source>
        <dbReference type="EMBL" id="KRN28305.1"/>
    </source>
</evidence>
<dbReference type="EMBL" id="JQAZ01000003">
    <property type="protein sequence ID" value="KRN31807.1"/>
    <property type="molecule type" value="Genomic_DNA"/>
</dbReference>
<dbReference type="GO" id="GO:0006304">
    <property type="term" value="P:DNA modification"/>
    <property type="evidence" value="ECO:0007669"/>
    <property type="project" value="InterPro"/>
</dbReference>
<dbReference type="PROSITE" id="PS00092">
    <property type="entry name" value="N6_MTASE"/>
    <property type="match status" value="1"/>
</dbReference>
<keyword evidence="2" id="KW-0067">ATP-binding</keyword>
<dbReference type="InterPro" id="IPR002052">
    <property type="entry name" value="DNA_methylase_N6_adenine_CS"/>
</dbReference>
<name>A0A0R2FI34_9LACO</name>
<dbReference type="Proteomes" id="UP000051645">
    <property type="component" value="Unassembled WGS sequence"/>
</dbReference>
<dbReference type="PATRIC" id="fig|81857.3.peg.1311"/>
<evidence type="ECO:0000313" key="5">
    <source>
        <dbReference type="Proteomes" id="UP000051751"/>
    </source>
</evidence>
<dbReference type="GO" id="GO:0003676">
    <property type="term" value="F:nucleic acid binding"/>
    <property type="evidence" value="ECO:0007669"/>
    <property type="project" value="InterPro"/>
</dbReference>
<evidence type="ECO:0000313" key="3">
    <source>
        <dbReference type="EMBL" id="KRN31807.1"/>
    </source>
</evidence>
<dbReference type="OrthoDB" id="9813673at2"/>
<gene>
    <name evidence="2" type="ORF">IV38_GL001303</name>
    <name evidence="3" type="ORF">IV40_GL001090</name>
</gene>
<dbReference type="EMBL" id="JQAT01000003">
    <property type="protein sequence ID" value="KRN28305.1"/>
    <property type="molecule type" value="Genomic_DNA"/>
</dbReference>